<dbReference type="InterPro" id="IPR007497">
    <property type="entry name" value="SIMPL/DUF541"/>
</dbReference>
<dbReference type="AlphaFoldDB" id="A0AAW7X4S4"/>
<proteinExistence type="predicted"/>
<dbReference type="Gene3D" id="3.30.70.2970">
    <property type="entry name" value="Protein of unknown function (DUF541), domain 2"/>
    <property type="match status" value="1"/>
</dbReference>
<evidence type="ECO:0000313" key="2">
    <source>
        <dbReference type="Proteomes" id="UP001169760"/>
    </source>
</evidence>
<protein>
    <submittedName>
        <fullName evidence="1">SIMPL domain-containing protein</fullName>
    </submittedName>
</protein>
<dbReference type="Gene3D" id="3.30.110.170">
    <property type="entry name" value="Protein of unknown function (DUF541), domain 1"/>
    <property type="match status" value="1"/>
</dbReference>
<comment type="caution">
    <text evidence="1">The sequence shown here is derived from an EMBL/GenBank/DDBJ whole genome shotgun (WGS) entry which is preliminary data.</text>
</comment>
<dbReference type="Proteomes" id="UP001169760">
    <property type="component" value="Unassembled WGS sequence"/>
</dbReference>
<dbReference type="PANTHER" id="PTHR34387:SF2">
    <property type="entry name" value="SLR1258 PROTEIN"/>
    <property type="match status" value="1"/>
</dbReference>
<dbReference type="PANTHER" id="PTHR34387">
    <property type="entry name" value="SLR1258 PROTEIN"/>
    <property type="match status" value="1"/>
</dbReference>
<dbReference type="RefSeq" id="WP_303492622.1">
    <property type="nucleotide sequence ID" value="NZ_JAUOPB010000006.1"/>
</dbReference>
<accession>A0AAW7X4S4</accession>
<dbReference type="InterPro" id="IPR052022">
    <property type="entry name" value="26kDa_periplasmic_antigen"/>
</dbReference>
<name>A0AAW7X4S4_9GAMM</name>
<reference evidence="1" key="1">
    <citation type="submission" date="2023-07" db="EMBL/GenBank/DDBJ databases">
        <title>Genome content predicts the carbon catabolic preferences of heterotrophic bacteria.</title>
        <authorList>
            <person name="Gralka M."/>
        </authorList>
    </citation>
    <scope>NUCLEOTIDE SEQUENCE</scope>
    <source>
        <strain evidence="1">I3M17_2</strain>
    </source>
</reference>
<dbReference type="Pfam" id="PF04402">
    <property type="entry name" value="SIMPL"/>
    <property type="match status" value="1"/>
</dbReference>
<dbReference type="GO" id="GO:0006974">
    <property type="term" value="P:DNA damage response"/>
    <property type="evidence" value="ECO:0007669"/>
    <property type="project" value="TreeGrafter"/>
</dbReference>
<dbReference type="EMBL" id="JAUOPB010000006">
    <property type="protein sequence ID" value="MDO6422706.1"/>
    <property type="molecule type" value="Genomic_DNA"/>
</dbReference>
<evidence type="ECO:0000313" key="1">
    <source>
        <dbReference type="EMBL" id="MDO6422706.1"/>
    </source>
</evidence>
<sequence>MFKPLYGLIFVAAFSGMGVVAQPEIKGSPEELRQFLHPRDNTVSLTGQAEKTAYSDKAIIELMVTTESKTLSKSIEDNNTVRQTLVKALIAGGIAADEINNAKFSSSPQYGWFGSKPDSFEVNNRVSVGVTSETHFLLVSKLADAQKEINVVNTRFEHTKKDELKNEVRKMAMDKILEQKAFYEKSLNVKLVAIAFNDGDVGFTGMRQERAMAPAKVKLQSLAEHDTAAPAQSTGFDEVKYHANIYVQYVVASESK</sequence>
<organism evidence="1 2">
    <name type="scientific">Saccharophagus degradans</name>
    <dbReference type="NCBI Taxonomy" id="86304"/>
    <lineage>
        <taxon>Bacteria</taxon>
        <taxon>Pseudomonadati</taxon>
        <taxon>Pseudomonadota</taxon>
        <taxon>Gammaproteobacteria</taxon>
        <taxon>Cellvibrionales</taxon>
        <taxon>Cellvibrionaceae</taxon>
        <taxon>Saccharophagus</taxon>
    </lineage>
</organism>
<gene>
    <name evidence="1" type="ORF">Q4521_09490</name>
</gene>